<sequence length="411" mass="44466">MAIRTCLSKKYIFILWLLLSTIAMLGARGCGSVNVFPAEQAVLLQTSLNNSRATMNFPGGLLGVRLVNGPTWTGASGVANFSPVAAAETGSLLADALSSILISSAWAGTVGTPINSNLYTRIGSLTKTYTATLILLLAEEGKLTLEDTVDDWMGAGYYPNSNIATIRQLLNMTAGFTSYTEIDAFNNQRFATPEKEFLPEELVSYARSSATPNKFAPGTKFNYSNTNFVILGLIAQKAGNDSYKNLIENKILTPLNLSRTSVPAGDDRTIPKNYVSGFQEDDGAWEDLTSYSPSIGFSAGNMISTVTNMLDWIQAINESQLLTEYSTHQMMDYGPMTGSGPWDGSEPGYGLGISYIKGAVGHDGEINGYRLSAYKYKDYYFAVVINGVSDTTSSSDVFWNAVRALYPDDDV</sequence>
<dbReference type="Pfam" id="PF00144">
    <property type="entry name" value="Beta-lactamase"/>
    <property type="match status" value="1"/>
</dbReference>
<dbReference type="SUPFAM" id="SSF56601">
    <property type="entry name" value="beta-lactamase/transpeptidase-like"/>
    <property type="match status" value="1"/>
</dbReference>
<proteinExistence type="predicted"/>
<dbReference type="eggNOG" id="COG1680">
    <property type="taxonomic scope" value="Bacteria"/>
</dbReference>
<gene>
    <name evidence="2" type="ORF">DESAM_23097</name>
</gene>
<feature type="domain" description="Beta-lactamase-related" evidence="1">
    <location>
        <begin position="106"/>
        <end position="390"/>
    </location>
</feature>
<dbReference type="Proteomes" id="UP000010808">
    <property type="component" value="Chromosome"/>
</dbReference>
<dbReference type="STRING" id="1121451.DESAM_23097"/>
<name>L0RF34_9BACT</name>
<dbReference type="Gene3D" id="3.40.710.10">
    <property type="entry name" value="DD-peptidase/beta-lactamase superfamily"/>
    <property type="match status" value="1"/>
</dbReference>
<protein>
    <submittedName>
        <fullName evidence="2">Beta-lactamase</fullName>
    </submittedName>
</protein>
<dbReference type="InterPro" id="IPR012338">
    <property type="entry name" value="Beta-lactam/transpept-like"/>
</dbReference>
<evidence type="ECO:0000259" key="1">
    <source>
        <dbReference type="Pfam" id="PF00144"/>
    </source>
</evidence>
<dbReference type="InterPro" id="IPR001466">
    <property type="entry name" value="Beta-lactam-related"/>
</dbReference>
<evidence type="ECO:0000313" key="3">
    <source>
        <dbReference type="Proteomes" id="UP000010808"/>
    </source>
</evidence>
<dbReference type="InterPro" id="IPR050491">
    <property type="entry name" value="AmpC-like"/>
</dbReference>
<accession>L0RF34</accession>
<dbReference type="HOGENOM" id="CLU_020027_2_1_7"/>
<dbReference type="PATRIC" id="fig|1121451.3.peg.3301"/>
<keyword evidence="3" id="KW-1185">Reference proteome</keyword>
<organism evidence="2 3">
    <name type="scientific">Maridesulfovibrio hydrothermalis AM13 = DSM 14728</name>
    <dbReference type="NCBI Taxonomy" id="1121451"/>
    <lineage>
        <taxon>Bacteria</taxon>
        <taxon>Pseudomonadati</taxon>
        <taxon>Thermodesulfobacteriota</taxon>
        <taxon>Desulfovibrionia</taxon>
        <taxon>Desulfovibrionales</taxon>
        <taxon>Desulfovibrionaceae</taxon>
        <taxon>Maridesulfovibrio</taxon>
    </lineage>
</organism>
<dbReference type="KEGG" id="dhy:DESAM_23097"/>
<evidence type="ECO:0000313" key="2">
    <source>
        <dbReference type="EMBL" id="CCO25364.1"/>
    </source>
</evidence>
<dbReference type="RefSeq" id="WP_015337961.1">
    <property type="nucleotide sequence ID" value="NC_020055.1"/>
</dbReference>
<dbReference type="PANTHER" id="PTHR46825">
    <property type="entry name" value="D-ALANYL-D-ALANINE-CARBOXYPEPTIDASE/ENDOPEPTIDASE AMPH"/>
    <property type="match status" value="1"/>
</dbReference>
<dbReference type="EMBL" id="FO203522">
    <property type="protein sequence ID" value="CCO25364.1"/>
    <property type="molecule type" value="Genomic_DNA"/>
</dbReference>
<dbReference type="PANTHER" id="PTHR46825:SF7">
    <property type="entry name" value="D-ALANYL-D-ALANINE CARBOXYPEPTIDASE"/>
    <property type="match status" value="1"/>
</dbReference>
<dbReference type="AlphaFoldDB" id="L0RF34"/>
<reference evidence="2 3" key="1">
    <citation type="submission" date="2012-10" db="EMBL/GenBank/DDBJ databases">
        <authorList>
            <person name="Genoscope - CEA"/>
        </authorList>
    </citation>
    <scope>NUCLEOTIDE SEQUENCE [LARGE SCALE GENOMIC DNA]</scope>
    <source>
        <strain evidence="3">AM13 / DSM 14728</strain>
    </source>
</reference>